<proteinExistence type="predicted"/>
<name>A0A6I5MZK1_9BIFI</name>
<dbReference type="InterPro" id="IPR050764">
    <property type="entry name" value="CbbQ/NirQ/NorQ/GpvN"/>
</dbReference>
<dbReference type="AlphaFoldDB" id="A0A6I5MZK1"/>
<dbReference type="PANTHER" id="PTHR42759">
    <property type="entry name" value="MOXR FAMILY PROTEIN"/>
    <property type="match status" value="1"/>
</dbReference>
<dbReference type="EMBL" id="VYSG01000001">
    <property type="protein sequence ID" value="NEG69255.1"/>
    <property type="molecule type" value="Genomic_DNA"/>
</dbReference>
<dbReference type="InterPro" id="IPR041628">
    <property type="entry name" value="ChlI/MoxR_AAA_lid"/>
</dbReference>
<feature type="domain" description="ATPase AAA-3" evidence="2">
    <location>
        <begin position="69"/>
        <end position="197"/>
    </location>
</feature>
<evidence type="ECO:0000256" key="1">
    <source>
        <dbReference type="SAM" id="MobiDB-lite"/>
    </source>
</evidence>
<dbReference type="PIRSF" id="PIRSF002849">
    <property type="entry name" value="AAA_ATPase_chaperone_MoxR_prd"/>
    <property type="match status" value="1"/>
</dbReference>
<reference evidence="4 5" key="1">
    <citation type="submission" date="2019-09" db="EMBL/GenBank/DDBJ databases">
        <title>Phylogenetic characterization of a novel taxon of the genus Bifidobacterium: Bifidobacterium choloepi sp. nov.</title>
        <authorList>
            <person name="Modesto M."/>
            <person name="Satti M."/>
        </authorList>
    </citation>
    <scope>NUCLEOTIDE SEQUENCE [LARGE SCALE GENOMIC DNA]</scope>
    <source>
        <strain evidence="4 5">BRDM6</strain>
    </source>
</reference>
<gene>
    <name evidence="4" type="ORF">F6S87_01155</name>
</gene>
<comment type="caution">
    <text evidence="4">The sequence shown here is derived from an EMBL/GenBank/DDBJ whole genome shotgun (WGS) entry which is preliminary data.</text>
</comment>
<dbReference type="InterPro" id="IPR027417">
    <property type="entry name" value="P-loop_NTPase"/>
</dbReference>
<sequence>MTMSSLFHAADNDAGHDSPASTTHAAAGDGPVSPGDRLRALYDKLHDVLSCPAESLELAVVTLAAGGDLLLEDVPGVGKTTLAKALARAIGGDMHRIQFTADMLPGDITGMSVFSPKTQAFDFHPGPVFANIVIADEINRANPKTQAALLEAMGERHVSVDGVTYPLPDPFFVIATQNPVEMEGTYPLPEAQLDRFMARTSFGYPTRSREIRMIVETGTAAVAEHRGDPTATLEPVCTTAQMSAIQRAARAVTLGEAVAGYIVDIADATRHDPSIRFGASPRASLQLASLARARALFHGRDYVLPEDVRELAVPALAHRLAVAADAVGSAGDTRTMQQDLVSAVVADVRPPRAT</sequence>
<evidence type="ECO:0000259" key="2">
    <source>
        <dbReference type="Pfam" id="PF07726"/>
    </source>
</evidence>
<evidence type="ECO:0000313" key="4">
    <source>
        <dbReference type="EMBL" id="NEG69255.1"/>
    </source>
</evidence>
<keyword evidence="5" id="KW-1185">Reference proteome</keyword>
<organism evidence="4 5">
    <name type="scientific">Bifidobacterium choloepi</name>
    <dbReference type="NCBI Taxonomy" id="2614131"/>
    <lineage>
        <taxon>Bacteria</taxon>
        <taxon>Bacillati</taxon>
        <taxon>Actinomycetota</taxon>
        <taxon>Actinomycetes</taxon>
        <taxon>Bifidobacteriales</taxon>
        <taxon>Bifidobacteriaceae</taxon>
        <taxon>Bifidobacterium</taxon>
    </lineage>
</organism>
<dbReference type="GO" id="GO:0005524">
    <property type="term" value="F:ATP binding"/>
    <property type="evidence" value="ECO:0007669"/>
    <property type="project" value="InterPro"/>
</dbReference>
<dbReference type="SUPFAM" id="SSF52540">
    <property type="entry name" value="P-loop containing nucleoside triphosphate hydrolases"/>
    <property type="match status" value="1"/>
</dbReference>
<dbReference type="Gene3D" id="1.10.8.80">
    <property type="entry name" value="Magnesium chelatase subunit I, C-Terminal domain"/>
    <property type="match status" value="1"/>
</dbReference>
<dbReference type="RefSeq" id="WP_163226847.1">
    <property type="nucleotide sequence ID" value="NZ_VYSG01000001.1"/>
</dbReference>
<dbReference type="InterPro" id="IPR011703">
    <property type="entry name" value="ATPase_AAA-3"/>
</dbReference>
<dbReference type="PANTHER" id="PTHR42759:SF5">
    <property type="entry name" value="METHANOL DEHYDROGENASE REGULATOR"/>
    <property type="match status" value="1"/>
</dbReference>
<dbReference type="Pfam" id="PF07726">
    <property type="entry name" value="AAA_3"/>
    <property type="match status" value="1"/>
</dbReference>
<dbReference type="Gene3D" id="3.40.50.300">
    <property type="entry name" value="P-loop containing nucleotide triphosphate hydrolases"/>
    <property type="match status" value="1"/>
</dbReference>
<evidence type="ECO:0000259" key="3">
    <source>
        <dbReference type="Pfam" id="PF17863"/>
    </source>
</evidence>
<feature type="domain" description="ChlI/MoxR AAA lid" evidence="3">
    <location>
        <begin position="268"/>
        <end position="324"/>
    </location>
</feature>
<evidence type="ECO:0000313" key="5">
    <source>
        <dbReference type="Proteomes" id="UP000469292"/>
    </source>
</evidence>
<dbReference type="GO" id="GO:0016887">
    <property type="term" value="F:ATP hydrolysis activity"/>
    <property type="evidence" value="ECO:0007669"/>
    <property type="project" value="InterPro"/>
</dbReference>
<feature type="region of interest" description="Disordered" evidence="1">
    <location>
        <begin position="11"/>
        <end position="32"/>
    </location>
</feature>
<dbReference type="Proteomes" id="UP000469292">
    <property type="component" value="Unassembled WGS sequence"/>
</dbReference>
<protein>
    <submittedName>
        <fullName evidence="4">MoxR family ATPase</fullName>
    </submittedName>
</protein>
<dbReference type="CDD" id="cd00009">
    <property type="entry name" value="AAA"/>
    <property type="match status" value="1"/>
</dbReference>
<dbReference type="Pfam" id="PF17863">
    <property type="entry name" value="AAA_lid_2"/>
    <property type="match status" value="1"/>
</dbReference>
<accession>A0A6I5MZK1</accession>